<reference evidence="2" key="1">
    <citation type="submission" date="2023-10" db="EMBL/GenBank/DDBJ databases">
        <authorList>
            <person name="Chen Y."/>
            <person name="Shah S."/>
            <person name="Dougan E. K."/>
            <person name="Thang M."/>
            <person name="Chan C."/>
        </authorList>
    </citation>
    <scope>NUCLEOTIDE SEQUENCE [LARGE SCALE GENOMIC DNA]</scope>
</reference>
<dbReference type="EMBL" id="CAUYUJ010002042">
    <property type="protein sequence ID" value="CAK0798896.1"/>
    <property type="molecule type" value="Genomic_DNA"/>
</dbReference>
<proteinExistence type="predicted"/>
<sequence length="157" mass="16883">LSQEVRRLRGLVSAAEEALDAVAGCSEVAQRLRAVLPLLQAKLEGRAPTWPEVLRRNVAMHADASDIDVSIAGAAALRKAQHGPRLEVRITQKMETPEAPLGQSAGLLDDTVVVPSDLAAGLWEVFEPLPQEQVVADGSENLREEPVSEPMALPQEQ</sequence>
<dbReference type="Proteomes" id="UP001189429">
    <property type="component" value="Unassembled WGS sequence"/>
</dbReference>
<protein>
    <submittedName>
        <fullName evidence="2">Uncharacterized protein</fullName>
    </submittedName>
</protein>
<feature type="non-terminal residue" evidence="2">
    <location>
        <position position="1"/>
    </location>
</feature>
<keyword evidence="3" id="KW-1185">Reference proteome</keyword>
<gene>
    <name evidence="2" type="ORF">PCOR1329_LOCUS7534</name>
</gene>
<evidence type="ECO:0000256" key="1">
    <source>
        <dbReference type="SAM" id="MobiDB-lite"/>
    </source>
</evidence>
<feature type="region of interest" description="Disordered" evidence="1">
    <location>
        <begin position="135"/>
        <end position="157"/>
    </location>
</feature>
<organism evidence="2 3">
    <name type="scientific">Prorocentrum cordatum</name>
    <dbReference type="NCBI Taxonomy" id="2364126"/>
    <lineage>
        <taxon>Eukaryota</taxon>
        <taxon>Sar</taxon>
        <taxon>Alveolata</taxon>
        <taxon>Dinophyceae</taxon>
        <taxon>Prorocentrales</taxon>
        <taxon>Prorocentraceae</taxon>
        <taxon>Prorocentrum</taxon>
    </lineage>
</organism>
<accession>A0ABN9Q725</accession>
<name>A0ABN9Q725_9DINO</name>
<feature type="non-terminal residue" evidence="2">
    <location>
        <position position="157"/>
    </location>
</feature>
<comment type="caution">
    <text evidence="2">The sequence shown here is derived from an EMBL/GenBank/DDBJ whole genome shotgun (WGS) entry which is preliminary data.</text>
</comment>
<evidence type="ECO:0000313" key="2">
    <source>
        <dbReference type="EMBL" id="CAK0798896.1"/>
    </source>
</evidence>
<evidence type="ECO:0000313" key="3">
    <source>
        <dbReference type="Proteomes" id="UP001189429"/>
    </source>
</evidence>